<reference evidence="1 2" key="1">
    <citation type="submission" date="2024-09" db="EMBL/GenBank/DDBJ databases">
        <title>Chromosome-scale assembly of Riccia fluitans.</title>
        <authorList>
            <person name="Paukszto L."/>
            <person name="Sawicki J."/>
            <person name="Karawczyk K."/>
            <person name="Piernik-Szablinska J."/>
            <person name="Szczecinska M."/>
            <person name="Mazdziarz M."/>
        </authorList>
    </citation>
    <scope>NUCLEOTIDE SEQUENCE [LARGE SCALE GENOMIC DNA]</scope>
    <source>
        <strain evidence="1">Rf_01</strain>
        <tissue evidence="1">Aerial parts of the thallus</tissue>
    </source>
</reference>
<evidence type="ECO:0000313" key="1">
    <source>
        <dbReference type="EMBL" id="KAL2610080.1"/>
    </source>
</evidence>
<protein>
    <submittedName>
        <fullName evidence="1">Uncharacterized protein</fullName>
    </submittedName>
</protein>
<accession>A0ABD1XMD8</accession>
<gene>
    <name evidence="1" type="ORF">R1flu_028653</name>
</gene>
<proteinExistence type="predicted"/>
<sequence length="112" mass="12539">MKGLRKSSVVLLKEFELSSNSAFWSSTRFLSFCSGFTLRKVPNCETRAFFLLGFLMVSFPAGPRLLQKDSQRTDLSRVYQYLSTHFAGSEKGKTSRSCNHEGAHEYASIGNG</sequence>
<name>A0ABD1XMD8_9MARC</name>
<dbReference type="AlphaFoldDB" id="A0ABD1XMD8"/>
<evidence type="ECO:0000313" key="2">
    <source>
        <dbReference type="Proteomes" id="UP001605036"/>
    </source>
</evidence>
<dbReference type="EMBL" id="JBHFFA010000008">
    <property type="protein sequence ID" value="KAL2610080.1"/>
    <property type="molecule type" value="Genomic_DNA"/>
</dbReference>
<keyword evidence="2" id="KW-1185">Reference proteome</keyword>
<comment type="caution">
    <text evidence="1">The sequence shown here is derived from an EMBL/GenBank/DDBJ whole genome shotgun (WGS) entry which is preliminary data.</text>
</comment>
<dbReference type="Proteomes" id="UP001605036">
    <property type="component" value="Unassembled WGS sequence"/>
</dbReference>
<organism evidence="1 2">
    <name type="scientific">Riccia fluitans</name>
    <dbReference type="NCBI Taxonomy" id="41844"/>
    <lineage>
        <taxon>Eukaryota</taxon>
        <taxon>Viridiplantae</taxon>
        <taxon>Streptophyta</taxon>
        <taxon>Embryophyta</taxon>
        <taxon>Marchantiophyta</taxon>
        <taxon>Marchantiopsida</taxon>
        <taxon>Marchantiidae</taxon>
        <taxon>Marchantiales</taxon>
        <taxon>Ricciaceae</taxon>
        <taxon>Riccia</taxon>
    </lineage>
</organism>